<dbReference type="GO" id="GO:0009298">
    <property type="term" value="P:GDP-mannose biosynthetic process"/>
    <property type="evidence" value="ECO:0007669"/>
    <property type="project" value="UniProtKB-UniPathway"/>
</dbReference>
<evidence type="ECO:0000256" key="6">
    <source>
        <dbReference type="ARBA" id="ARBA00018236"/>
    </source>
</evidence>
<dbReference type="InterPro" id="IPR018050">
    <property type="entry name" value="Pmannose_isomerase-type1_CS"/>
</dbReference>
<proteinExistence type="inferred from homology"/>
<evidence type="ECO:0000256" key="9">
    <source>
        <dbReference type="ARBA" id="ARBA00023235"/>
    </source>
</evidence>
<dbReference type="EMBL" id="KZ819636">
    <property type="protein sequence ID" value="PWN90777.1"/>
    <property type="molecule type" value="Genomic_DNA"/>
</dbReference>
<dbReference type="FunFam" id="1.10.441.10:FF:000001">
    <property type="entry name" value="Mannose-6-phosphate isomerase"/>
    <property type="match status" value="1"/>
</dbReference>
<reference evidence="16 17" key="1">
    <citation type="journal article" date="2018" name="Mol. Biol. Evol.">
        <title>Broad Genomic Sampling Reveals a Smut Pathogenic Ancestry of the Fungal Clade Ustilaginomycotina.</title>
        <authorList>
            <person name="Kijpornyongpan T."/>
            <person name="Mondo S.J."/>
            <person name="Barry K."/>
            <person name="Sandor L."/>
            <person name="Lee J."/>
            <person name="Lipzen A."/>
            <person name="Pangilinan J."/>
            <person name="LaButti K."/>
            <person name="Hainaut M."/>
            <person name="Henrissat B."/>
            <person name="Grigoriev I.V."/>
            <person name="Spatafora J.W."/>
            <person name="Aime M.C."/>
        </authorList>
    </citation>
    <scope>NUCLEOTIDE SEQUENCE [LARGE SCALE GENOMIC DNA]</scope>
    <source>
        <strain evidence="16 17">MCA 4198</strain>
    </source>
</reference>
<evidence type="ECO:0000313" key="16">
    <source>
        <dbReference type="EMBL" id="PWN90777.1"/>
    </source>
</evidence>
<dbReference type="GeneID" id="37043734"/>
<dbReference type="PRINTS" id="PR00714">
    <property type="entry name" value="MAN6PISMRASE"/>
</dbReference>
<evidence type="ECO:0000256" key="8">
    <source>
        <dbReference type="ARBA" id="ARBA00022833"/>
    </source>
</evidence>
<comment type="cofactor">
    <cofactor evidence="10">
        <name>Zn(2+)</name>
        <dbReference type="ChEBI" id="CHEBI:29105"/>
    </cofactor>
    <text evidence="10">Binds 1 zinc ion per subunit.</text>
</comment>
<dbReference type="InterPro" id="IPR014710">
    <property type="entry name" value="RmlC-like_jellyroll"/>
</dbReference>
<dbReference type="GO" id="GO:0005829">
    <property type="term" value="C:cytosol"/>
    <property type="evidence" value="ECO:0007669"/>
    <property type="project" value="TreeGrafter"/>
</dbReference>
<dbReference type="STRING" id="215250.A0A316YN31"/>
<dbReference type="RefSeq" id="XP_025377975.1">
    <property type="nucleotide sequence ID" value="XM_025521818.1"/>
</dbReference>
<feature type="domain" description="Phosphomannose isomerase type I helical insertion" evidence="15">
    <location>
        <begin position="208"/>
        <end position="298"/>
    </location>
</feature>
<dbReference type="UniPathway" id="UPA00126">
    <property type="reaction ID" value="UER00423"/>
</dbReference>
<dbReference type="SUPFAM" id="SSF51182">
    <property type="entry name" value="RmlC-like cupins"/>
    <property type="match status" value="1"/>
</dbReference>
<evidence type="ECO:0000256" key="12">
    <source>
        <dbReference type="RuleBase" id="RU004248"/>
    </source>
</evidence>
<evidence type="ECO:0000259" key="15">
    <source>
        <dbReference type="Pfam" id="PF20512"/>
    </source>
</evidence>
<dbReference type="Proteomes" id="UP000245768">
    <property type="component" value="Unassembled WGS sequence"/>
</dbReference>
<dbReference type="PROSITE" id="PS00965">
    <property type="entry name" value="PMI_I_1"/>
    <property type="match status" value="1"/>
</dbReference>
<evidence type="ECO:0000256" key="5">
    <source>
        <dbReference type="ARBA" id="ARBA00011956"/>
    </source>
</evidence>
<dbReference type="NCBIfam" id="TIGR00218">
    <property type="entry name" value="manA"/>
    <property type="match status" value="1"/>
</dbReference>
<dbReference type="EC" id="5.3.1.8" evidence="5 10"/>
<dbReference type="InterPro" id="IPR011051">
    <property type="entry name" value="RmlC_Cupin_sf"/>
</dbReference>
<evidence type="ECO:0000259" key="14">
    <source>
        <dbReference type="Pfam" id="PF20511"/>
    </source>
</evidence>
<evidence type="ECO:0000256" key="7">
    <source>
        <dbReference type="ARBA" id="ARBA00022723"/>
    </source>
</evidence>
<dbReference type="Gene3D" id="1.10.441.10">
    <property type="entry name" value="Phosphomannose Isomerase, domain 2"/>
    <property type="match status" value="1"/>
</dbReference>
<dbReference type="GO" id="GO:0004476">
    <property type="term" value="F:mannose-6-phosphate isomerase activity"/>
    <property type="evidence" value="ECO:0007669"/>
    <property type="project" value="UniProtKB-EC"/>
</dbReference>
<sequence length="487" mass="53031">MSNGKLEDNHGSSYGPFGPIFQLIPGVQSYDWGKLADDGSLVAQYAGATKELDFKCAGDRPYAELWIGTHPTLPSSIIAPTGAPAPTSNGTTEHISLASYLSQHPALLGKAVSDRFGGPSSGLPFLFKILSIGKALSIQAHPDKTLAERLHAEKPKSYKDANHKPEMTIALTDFRGFCGFRPLPDIVDFIQKIPELRSVVGLSETELASLSSKAPQQKPDEEKAVLKDLFAKLMKARESDVKTQVTSLSQRYDSYLQQRKTGGKAAEPIEVSTVLAQLVVKLNQQYPADVGVLCTFFLNVIDLRPGEAMFLQANEPHAYIEGDIVECMAASDNVVRAGLTPKERDVDVLVDMLTYEMVSSRGDGSQDEKKLDAIVDSGHKYEVKNTKAEPGTTIYDPPIEEFTVLKTVVAAGKEVRHRALNGPSILLVTEGKGDLTWLPSEETASQRRTLTLEQPGQVFFVGADSAIELRSRGQGEDLVVFRAFVEV</sequence>
<comment type="pathway">
    <text evidence="3 12">Nucleotide-sugar biosynthesis; GDP-alpha-D-mannose biosynthesis; alpha-D-mannose 1-phosphate from D-fructose 6-phosphate: step 1/2.</text>
</comment>
<dbReference type="FunCoup" id="A0A316YN31">
    <property type="interactions" value="364"/>
</dbReference>
<keyword evidence="8 10" id="KW-0862">Zinc</keyword>
<evidence type="ECO:0000256" key="1">
    <source>
        <dbReference type="ARBA" id="ARBA00000757"/>
    </source>
</evidence>
<dbReference type="InParanoid" id="A0A316YN31"/>
<dbReference type="InterPro" id="IPR001250">
    <property type="entry name" value="Man6P_Isoase-1"/>
</dbReference>
<evidence type="ECO:0000256" key="11">
    <source>
        <dbReference type="RuleBase" id="RU004189"/>
    </source>
</evidence>
<dbReference type="PANTHER" id="PTHR10309:SF0">
    <property type="entry name" value="MANNOSE-6-PHOSPHATE ISOMERASE"/>
    <property type="match status" value="1"/>
</dbReference>
<dbReference type="Pfam" id="PF20511">
    <property type="entry name" value="PMI_typeI_cat"/>
    <property type="match status" value="1"/>
</dbReference>
<comment type="function">
    <text evidence="2">Involved in the synthesis of the GDP-mannose and dolichol-phosphate-mannose required for a number of critical mannosyl transfer reactions.</text>
</comment>
<dbReference type="CDD" id="cd07011">
    <property type="entry name" value="cupin_PMI_type_I_N"/>
    <property type="match status" value="1"/>
</dbReference>
<dbReference type="PROSITE" id="PS00966">
    <property type="entry name" value="PMI_I_2"/>
    <property type="match status" value="1"/>
</dbReference>
<evidence type="ECO:0000256" key="10">
    <source>
        <dbReference type="RuleBase" id="RU000611"/>
    </source>
</evidence>
<keyword evidence="9 10" id="KW-0413">Isomerase</keyword>
<gene>
    <name evidence="16" type="ORF">FA10DRAFT_267211</name>
</gene>
<comment type="catalytic activity">
    <reaction evidence="1 10">
        <text>D-mannose 6-phosphate = D-fructose 6-phosphate</text>
        <dbReference type="Rhea" id="RHEA:12356"/>
        <dbReference type="ChEBI" id="CHEBI:58735"/>
        <dbReference type="ChEBI" id="CHEBI:61527"/>
        <dbReference type="EC" id="5.3.1.8"/>
    </reaction>
</comment>
<dbReference type="FunFam" id="2.60.120.10:FF:000044">
    <property type="entry name" value="Mannose-6-phosphate isomerase"/>
    <property type="match status" value="1"/>
</dbReference>
<dbReference type="Gene3D" id="2.60.120.10">
    <property type="entry name" value="Jelly Rolls"/>
    <property type="match status" value="2"/>
</dbReference>
<dbReference type="InterPro" id="IPR046457">
    <property type="entry name" value="PMI_typeI_cat"/>
</dbReference>
<dbReference type="GO" id="GO:0008270">
    <property type="term" value="F:zinc ion binding"/>
    <property type="evidence" value="ECO:0007669"/>
    <property type="project" value="InterPro"/>
</dbReference>
<feature type="domain" description="Phosphomannose isomerase type I C-terminal" evidence="13">
    <location>
        <begin position="394"/>
        <end position="436"/>
    </location>
</feature>
<dbReference type="PANTHER" id="PTHR10309">
    <property type="entry name" value="MANNOSE-6-PHOSPHATE ISOMERASE"/>
    <property type="match status" value="1"/>
</dbReference>
<keyword evidence="7" id="KW-0479">Metal-binding</keyword>
<dbReference type="OrthoDB" id="6605218at2759"/>
<evidence type="ECO:0000259" key="13">
    <source>
        <dbReference type="Pfam" id="PF01238"/>
    </source>
</evidence>
<name>A0A316YN31_9BASI</name>
<dbReference type="AlphaFoldDB" id="A0A316YN31"/>
<feature type="domain" description="Phosphomannose isomerase type I catalytic" evidence="14">
    <location>
        <begin position="20"/>
        <end position="183"/>
    </location>
</feature>
<evidence type="ECO:0000256" key="2">
    <source>
        <dbReference type="ARBA" id="ARBA00002564"/>
    </source>
</evidence>
<evidence type="ECO:0000256" key="4">
    <source>
        <dbReference type="ARBA" id="ARBA00010772"/>
    </source>
</evidence>
<evidence type="ECO:0000313" key="17">
    <source>
        <dbReference type="Proteomes" id="UP000245768"/>
    </source>
</evidence>
<dbReference type="InterPro" id="IPR046458">
    <property type="entry name" value="PMI_typeI_hel"/>
</dbReference>
<dbReference type="Pfam" id="PF20512">
    <property type="entry name" value="PMI_typeI_hel"/>
    <property type="match status" value="1"/>
</dbReference>
<protein>
    <recommendedName>
        <fullName evidence="6 10">Mannose-6-phosphate isomerase</fullName>
        <ecNumber evidence="5 10">5.3.1.8</ecNumber>
    </recommendedName>
</protein>
<evidence type="ECO:0000256" key="3">
    <source>
        <dbReference type="ARBA" id="ARBA00004666"/>
    </source>
</evidence>
<organism evidence="16 17">
    <name type="scientific">Acaromyces ingoldii</name>
    <dbReference type="NCBI Taxonomy" id="215250"/>
    <lineage>
        <taxon>Eukaryota</taxon>
        <taxon>Fungi</taxon>
        <taxon>Dikarya</taxon>
        <taxon>Basidiomycota</taxon>
        <taxon>Ustilaginomycotina</taxon>
        <taxon>Exobasidiomycetes</taxon>
        <taxon>Exobasidiales</taxon>
        <taxon>Cryptobasidiaceae</taxon>
        <taxon>Acaromyces</taxon>
    </lineage>
</organism>
<dbReference type="Pfam" id="PF01238">
    <property type="entry name" value="PMI_typeI_C"/>
    <property type="match status" value="1"/>
</dbReference>
<keyword evidence="17" id="KW-1185">Reference proteome</keyword>
<dbReference type="GO" id="GO:0005975">
    <property type="term" value="P:carbohydrate metabolic process"/>
    <property type="evidence" value="ECO:0007669"/>
    <property type="project" value="InterPro"/>
</dbReference>
<accession>A0A316YN31</accession>
<comment type="similarity">
    <text evidence="4 11">Belongs to the mannose-6-phosphate isomerase type 1 family.</text>
</comment>
<dbReference type="InterPro" id="IPR016305">
    <property type="entry name" value="Mannose-6-P_Isomerase"/>
</dbReference>
<dbReference type="InterPro" id="IPR046456">
    <property type="entry name" value="PMI_typeI_C"/>
</dbReference>